<proteinExistence type="inferred from homology"/>
<organism evidence="5 6">
    <name type="scientific">Cysteiniphilum litorale</name>
    <dbReference type="NCBI Taxonomy" id="2056700"/>
    <lineage>
        <taxon>Bacteria</taxon>
        <taxon>Pseudomonadati</taxon>
        <taxon>Pseudomonadota</taxon>
        <taxon>Gammaproteobacteria</taxon>
        <taxon>Thiotrichales</taxon>
        <taxon>Fastidiosibacteraceae</taxon>
        <taxon>Cysteiniphilum</taxon>
    </lineage>
</organism>
<name>A0A8J2Z3A7_9GAMM</name>
<dbReference type="GO" id="GO:0005886">
    <property type="term" value="C:plasma membrane"/>
    <property type="evidence" value="ECO:0007669"/>
    <property type="project" value="TreeGrafter"/>
</dbReference>
<reference evidence="5" key="2">
    <citation type="submission" date="2020-09" db="EMBL/GenBank/DDBJ databases">
        <authorList>
            <person name="Sun Q."/>
            <person name="Zhou Y."/>
        </authorList>
    </citation>
    <scope>NUCLEOTIDE SEQUENCE</scope>
    <source>
        <strain evidence="5">CGMCC 1.15758</strain>
    </source>
</reference>
<dbReference type="InterPro" id="IPR001482">
    <property type="entry name" value="T2SS/T4SS_dom"/>
</dbReference>
<keyword evidence="3" id="KW-0067">ATP-binding</keyword>
<comment type="caution">
    <text evidence="5">The sequence shown here is derived from an EMBL/GenBank/DDBJ whole genome shotgun (WGS) entry which is preliminary data.</text>
</comment>
<dbReference type="PANTHER" id="PTHR30258">
    <property type="entry name" value="TYPE II SECRETION SYSTEM PROTEIN GSPE-RELATED"/>
    <property type="match status" value="1"/>
</dbReference>
<reference evidence="5" key="1">
    <citation type="journal article" date="2014" name="Int. J. Syst. Evol. Microbiol.">
        <title>Complete genome sequence of Corynebacterium casei LMG S-19264T (=DSM 44701T), isolated from a smear-ripened cheese.</title>
        <authorList>
            <consortium name="US DOE Joint Genome Institute (JGI-PGF)"/>
            <person name="Walter F."/>
            <person name="Albersmeier A."/>
            <person name="Kalinowski J."/>
            <person name="Ruckert C."/>
        </authorList>
    </citation>
    <scope>NUCLEOTIDE SEQUENCE</scope>
    <source>
        <strain evidence="5">CGMCC 1.15758</strain>
    </source>
</reference>
<dbReference type="Gene3D" id="3.30.450.90">
    <property type="match status" value="1"/>
</dbReference>
<gene>
    <name evidence="5" type="primary">tcpT</name>
    <name evidence="5" type="ORF">GCM10010995_06460</name>
</gene>
<dbReference type="Pfam" id="PF00437">
    <property type="entry name" value="T2SSE"/>
    <property type="match status" value="1"/>
</dbReference>
<dbReference type="InterPro" id="IPR027417">
    <property type="entry name" value="P-loop_NTPase"/>
</dbReference>
<feature type="domain" description="Bacterial type II secretion system protein E" evidence="4">
    <location>
        <begin position="148"/>
        <end position="562"/>
    </location>
</feature>
<evidence type="ECO:0000313" key="6">
    <source>
        <dbReference type="Proteomes" id="UP000636949"/>
    </source>
</evidence>
<evidence type="ECO:0000256" key="1">
    <source>
        <dbReference type="ARBA" id="ARBA00006611"/>
    </source>
</evidence>
<evidence type="ECO:0000256" key="3">
    <source>
        <dbReference type="ARBA" id="ARBA00022840"/>
    </source>
</evidence>
<dbReference type="AlphaFoldDB" id="A0A8J2Z3A7"/>
<accession>A0A8J2Z3A7</accession>
<dbReference type="GO" id="GO:0016887">
    <property type="term" value="F:ATP hydrolysis activity"/>
    <property type="evidence" value="ECO:0007669"/>
    <property type="project" value="TreeGrafter"/>
</dbReference>
<dbReference type="PANTHER" id="PTHR30258:SF1">
    <property type="entry name" value="PROTEIN TRANSPORT PROTEIN HOFB HOMOLOG"/>
    <property type="match status" value="1"/>
</dbReference>
<dbReference type="OrthoDB" id="5790493at2"/>
<dbReference type="Proteomes" id="UP000636949">
    <property type="component" value="Unassembled WGS sequence"/>
</dbReference>
<dbReference type="Gene3D" id="3.40.50.300">
    <property type="entry name" value="P-loop containing nucleotide triphosphate hydrolases"/>
    <property type="match status" value="1"/>
</dbReference>
<dbReference type="GO" id="GO:0005524">
    <property type="term" value="F:ATP binding"/>
    <property type="evidence" value="ECO:0007669"/>
    <property type="project" value="UniProtKB-KW"/>
</dbReference>
<evidence type="ECO:0000256" key="2">
    <source>
        <dbReference type="ARBA" id="ARBA00022741"/>
    </source>
</evidence>
<evidence type="ECO:0000259" key="4">
    <source>
        <dbReference type="Pfam" id="PF00437"/>
    </source>
</evidence>
<keyword evidence="2" id="KW-0547">Nucleotide-binding</keyword>
<evidence type="ECO:0000313" key="5">
    <source>
        <dbReference type="EMBL" id="GGF91998.1"/>
    </source>
</evidence>
<dbReference type="RefSeq" id="WP_117001677.1">
    <property type="nucleotide sequence ID" value="NZ_BMJS01000004.1"/>
</dbReference>
<keyword evidence="6" id="KW-1185">Reference proteome</keyword>
<dbReference type="EMBL" id="BMJS01000004">
    <property type="protein sequence ID" value="GGF91998.1"/>
    <property type="molecule type" value="Genomic_DNA"/>
</dbReference>
<dbReference type="SUPFAM" id="SSF52540">
    <property type="entry name" value="P-loop containing nucleoside triphosphate hydrolases"/>
    <property type="match status" value="1"/>
</dbReference>
<protein>
    <submittedName>
        <fullName evidence="5">Toxin coregulated pilus biosynthesis protein T</fullName>
    </submittedName>
</protein>
<sequence>MRLFLKKDKKISFPSSFTQVEQKDHVTYKIESNNHRNIIEKYEDVDFVADKLLFTDQNEKDHLTEAELKNILFIKTDGSSKGGVYLAVLHVVDVPQTQIKDIILKYSKIAEHKYNLTTSKTYRAKAGVISTFLQKIRKDDQNQLREVYVRDFDKILQVAIKNHATDIHFTVRGTYAKIQFRVHGDLITYDTYEVNYIHHMIRAIYNGKGIEGQKDTQFSGSEMQQTIIERTINQKKYRLRFASAAIEANDLMNDDLERQEAYIVALRILSTDKSDIKPLTHLGYSTRQIELIEEAMRFPSGGIIIAGTTGSGKSTTLAGMLTRLIEWYGDTRKYISIESPVEYLIELVNQLIVHESANMTEEEISKVYDITVKTTMRLDPDIIYCNEIRSENTAKSAQKSIQSGHPFYTTVHAQNALAIVERLCGIGMEREVVCSPDFLLLLVYQTLVQTLCHDCSLSIEEYDATNSSRKSVIKSIYACIEKYNLDESLIKNIRFKNKKGCSNCNHLGVKGRTVVAEVVSPTSSMLVHIRNKEHELAYKVWREKGGMTIKEHGLVKVLEGMVCPEALESKVGPLHIEKTEDLFDKNFYKNIIKF</sequence>
<comment type="similarity">
    <text evidence="1">Belongs to the GSP E family.</text>
</comment>